<evidence type="ECO:0000313" key="16">
    <source>
        <dbReference type="Proteomes" id="UP001372338"/>
    </source>
</evidence>
<proteinExistence type="inferred from homology"/>
<keyword evidence="3" id="KW-0336">GPI-anchor</keyword>
<evidence type="ECO:0000259" key="14">
    <source>
        <dbReference type="PROSITE" id="PS51485"/>
    </source>
</evidence>
<gene>
    <name evidence="15" type="ORF">RIF29_07523</name>
</gene>
<feature type="domain" description="Phytocyanin" evidence="14">
    <location>
        <begin position="27"/>
        <end position="131"/>
    </location>
</feature>
<keyword evidence="8" id="KW-0449">Lipoprotein</keyword>
<comment type="caution">
    <text evidence="15">The sequence shown here is derived from an EMBL/GenBank/DDBJ whole genome shotgun (WGS) entry which is preliminary data.</text>
</comment>
<evidence type="ECO:0000256" key="1">
    <source>
        <dbReference type="ARBA" id="ARBA00004609"/>
    </source>
</evidence>
<dbReference type="InterPro" id="IPR008972">
    <property type="entry name" value="Cupredoxin"/>
</dbReference>
<keyword evidence="2" id="KW-1003">Cell membrane</keyword>
<feature type="chain" id="PRO_5042926430" description="Phytocyanin domain-containing protein" evidence="13">
    <location>
        <begin position="27"/>
        <end position="212"/>
    </location>
</feature>
<dbReference type="InterPro" id="IPR039391">
    <property type="entry name" value="Phytocyanin-like"/>
</dbReference>
<dbReference type="PROSITE" id="PS51485">
    <property type="entry name" value="PHYTOCYANIN"/>
    <property type="match status" value="1"/>
</dbReference>
<dbReference type="EMBL" id="JAYWIO010000001">
    <property type="protein sequence ID" value="KAK7291952.1"/>
    <property type="molecule type" value="Genomic_DNA"/>
</dbReference>
<evidence type="ECO:0000256" key="7">
    <source>
        <dbReference type="ARBA" id="ARBA00023180"/>
    </source>
</evidence>
<keyword evidence="4 13" id="KW-0732">Signal</keyword>
<name>A0AAN9J4J2_CROPI</name>
<evidence type="ECO:0000256" key="9">
    <source>
        <dbReference type="ARBA" id="ARBA00035011"/>
    </source>
</evidence>
<dbReference type="InterPro" id="IPR003245">
    <property type="entry name" value="Phytocyanin_dom"/>
</dbReference>
<keyword evidence="16" id="KW-1185">Reference proteome</keyword>
<dbReference type="GO" id="GO:0005886">
    <property type="term" value="C:plasma membrane"/>
    <property type="evidence" value="ECO:0007669"/>
    <property type="project" value="UniProtKB-SubCell"/>
</dbReference>
<dbReference type="GO" id="GO:0098552">
    <property type="term" value="C:side of membrane"/>
    <property type="evidence" value="ECO:0007669"/>
    <property type="project" value="UniProtKB-KW"/>
</dbReference>
<feature type="compositionally biased region" description="Low complexity" evidence="11">
    <location>
        <begin position="149"/>
        <end position="161"/>
    </location>
</feature>
<evidence type="ECO:0000256" key="12">
    <source>
        <dbReference type="SAM" id="Phobius"/>
    </source>
</evidence>
<evidence type="ECO:0000256" key="10">
    <source>
        <dbReference type="ARBA" id="ARBA00037626"/>
    </source>
</evidence>
<organism evidence="15 16">
    <name type="scientific">Crotalaria pallida</name>
    <name type="common">Smooth rattlebox</name>
    <name type="synonym">Crotalaria striata</name>
    <dbReference type="NCBI Taxonomy" id="3830"/>
    <lineage>
        <taxon>Eukaryota</taxon>
        <taxon>Viridiplantae</taxon>
        <taxon>Streptophyta</taxon>
        <taxon>Embryophyta</taxon>
        <taxon>Tracheophyta</taxon>
        <taxon>Spermatophyta</taxon>
        <taxon>Magnoliopsida</taxon>
        <taxon>eudicotyledons</taxon>
        <taxon>Gunneridae</taxon>
        <taxon>Pentapetalae</taxon>
        <taxon>rosids</taxon>
        <taxon>fabids</taxon>
        <taxon>Fabales</taxon>
        <taxon>Fabaceae</taxon>
        <taxon>Papilionoideae</taxon>
        <taxon>50 kb inversion clade</taxon>
        <taxon>genistoids sensu lato</taxon>
        <taxon>core genistoids</taxon>
        <taxon>Crotalarieae</taxon>
        <taxon>Crotalaria</taxon>
    </lineage>
</organism>
<dbReference type="SUPFAM" id="SSF49503">
    <property type="entry name" value="Cupredoxins"/>
    <property type="match status" value="1"/>
</dbReference>
<comment type="similarity">
    <text evidence="9">Belongs to the early nodulin-like (ENODL) family.</text>
</comment>
<reference evidence="15 16" key="1">
    <citation type="submission" date="2024-01" db="EMBL/GenBank/DDBJ databases">
        <title>The genomes of 5 underutilized Papilionoideae crops provide insights into root nodulation and disease resistanc.</title>
        <authorList>
            <person name="Yuan L."/>
        </authorList>
    </citation>
    <scope>NUCLEOTIDE SEQUENCE [LARGE SCALE GENOMIC DNA]</scope>
    <source>
        <strain evidence="15">ZHUSHIDOU_FW_LH</strain>
        <tissue evidence="15">Leaf</tissue>
    </source>
</reference>
<dbReference type="FunFam" id="2.60.40.420:FF:000010">
    <property type="entry name" value="Early nodulin-like protein 1"/>
    <property type="match status" value="1"/>
</dbReference>
<keyword evidence="5 12" id="KW-0472">Membrane</keyword>
<dbReference type="InterPro" id="IPR041846">
    <property type="entry name" value="ENL_dom"/>
</dbReference>
<dbReference type="GO" id="GO:0009055">
    <property type="term" value="F:electron transfer activity"/>
    <property type="evidence" value="ECO:0007669"/>
    <property type="project" value="InterPro"/>
</dbReference>
<keyword evidence="7" id="KW-0325">Glycoprotein</keyword>
<dbReference type="Gene3D" id="2.60.40.420">
    <property type="entry name" value="Cupredoxins - blue copper proteins"/>
    <property type="match status" value="1"/>
</dbReference>
<dbReference type="PANTHER" id="PTHR33021:SF519">
    <property type="entry name" value="EARLY NODULIN-LIKE PROTEIN 10"/>
    <property type="match status" value="1"/>
</dbReference>
<feature type="transmembrane region" description="Helical" evidence="12">
    <location>
        <begin position="180"/>
        <end position="205"/>
    </location>
</feature>
<dbReference type="CDD" id="cd11019">
    <property type="entry name" value="OsENODL1_like"/>
    <property type="match status" value="1"/>
</dbReference>
<evidence type="ECO:0000256" key="4">
    <source>
        <dbReference type="ARBA" id="ARBA00022729"/>
    </source>
</evidence>
<feature type="region of interest" description="Disordered" evidence="11">
    <location>
        <begin position="136"/>
        <end position="161"/>
    </location>
</feature>
<keyword evidence="12" id="KW-0812">Transmembrane</keyword>
<evidence type="ECO:0000256" key="3">
    <source>
        <dbReference type="ARBA" id="ARBA00022622"/>
    </source>
</evidence>
<evidence type="ECO:0000313" key="15">
    <source>
        <dbReference type="EMBL" id="KAK7291952.1"/>
    </source>
</evidence>
<feature type="signal peptide" evidence="13">
    <location>
        <begin position="1"/>
        <end position="26"/>
    </location>
</feature>
<dbReference type="PANTHER" id="PTHR33021">
    <property type="entry name" value="BLUE COPPER PROTEIN"/>
    <property type="match status" value="1"/>
</dbReference>
<sequence>MASLHSVSPIFLIMFSVLLLISRCEGFEFLVGGNEDSWKVPLRSPDSLNRWAESKRFRIGDSLIFKYDNSTESVQVVNKEDYLTCNTLGNHTIFKDGHSKFHFLGSGPFHFISGSQGHCQMGLKLVVVVMSPRPGGNATHSPPVPLPSPGSSALSPSQLPSLAPSALSPSFNQAVPRSSGAVFISVIMGLGISLVMGMIPVLAVIQPAALAS</sequence>
<protein>
    <recommendedName>
        <fullName evidence="14">Phytocyanin domain-containing protein</fullName>
    </recommendedName>
</protein>
<evidence type="ECO:0000256" key="6">
    <source>
        <dbReference type="ARBA" id="ARBA00023157"/>
    </source>
</evidence>
<evidence type="ECO:0000256" key="8">
    <source>
        <dbReference type="ARBA" id="ARBA00023288"/>
    </source>
</evidence>
<dbReference type="AlphaFoldDB" id="A0AAN9J4J2"/>
<comment type="subcellular location">
    <subcellularLocation>
        <location evidence="1">Cell membrane</location>
        <topology evidence="1">Lipid-anchor</topology>
        <topology evidence="1">GPI-anchor</topology>
    </subcellularLocation>
</comment>
<evidence type="ECO:0000256" key="2">
    <source>
        <dbReference type="ARBA" id="ARBA00022475"/>
    </source>
</evidence>
<evidence type="ECO:0000256" key="5">
    <source>
        <dbReference type="ARBA" id="ARBA00023136"/>
    </source>
</evidence>
<dbReference type="Pfam" id="PF02298">
    <property type="entry name" value="Cu_bind_like"/>
    <property type="match status" value="1"/>
</dbReference>
<comment type="function">
    <text evidence="10">May act as a carbohydrate transporter.</text>
</comment>
<accession>A0AAN9J4J2</accession>
<evidence type="ECO:0000256" key="11">
    <source>
        <dbReference type="SAM" id="MobiDB-lite"/>
    </source>
</evidence>
<keyword evidence="12" id="KW-1133">Transmembrane helix</keyword>
<dbReference type="Proteomes" id="UP001372338">
    <property type="component" value="Unassembled WGS sequence"/>
</dbReference>
<keyword evidence="6" id="KW-1015">Disulfide bond</keyword>
<evidence type="ECO:0000256" key="13">
    <source>
        <dbReference type="SAM" id="SignalP"/>
    </source>
</evidence>